<dbReference type="Proteomes" id="UP001164539">
    <property type="component" value="Chromosome 1"/>
</dbReference>
<evidence type="ECO:0000313" key="2">
    <source>
        <dbReference type="Proteomes" id="UP001164539"/>
    </source>
</evidence>
<gene>
    <name evidence="1" type="ORF">OWV82_000241</name>
</gene>
<organism evidence="1 2">
    <name type="scientific">Melia azedarach</name>
    <name type="common">Chinaberry tree</name>
    <dbReference type="NCBI Taxonomy" id="155640"/>
    <lineage>
        <taxon>Eukaryota</taxon>
        <taxon>Viridiplantae</taxon>
        <taxon>Streptophyta</taxon>
        <taxon>Embryophyta</taxon>
        <taxon>Tracheophyta</taxon>
        <taxon>Spermatophyta</taxon>
        <taxon>Magnoliopsida</taxon>
        <taxon>eudicotyledons</taxon>
        <taxon>Gunneridae</taxon>
        <taxon>Pentapetalae</taxon>
        <taxon>rosids</taxon>
        <taxon>malvids</taxon>
        <taxon>Sapindales</taxon>
        <taxon>Meliaceae</taxon>
        <taxon>Melia</taxon>
    </lineage>
</organism>
<proteinExistence type="predicted"/>
<protein>
    <submittedName>
        <fullName evidence="1">Cytochrome P450 family protein</fullName>
    </submittedName>
</protein>
<evidence type="ECO:0000313" key="1">
    <source>
        <dbReference type="EMBL" id="KAJ4727082.1"/>
    </source>
</evidence>
<sequence length="502" mass="57021">MALVKMEYYLSLLLLLSFLWICIHFLTKSLAARTLPPGPRPFPIVGNILQLGNNPPQDFANLSKTYGPIITVMLGSLTTIVISSAEVAKEIFQKHDQAISGRAIPDSLRAHDHHKVSMAWLPVAGPWRNLRKICSVHMFSKKQLDITQYIRRRKVQELLDYLQEKCDSGSSIDIGQAVFTTTLNSISNTLFSIDLVHHHSHLSQSFKELACRVMEDIGNPNFADYFPILRFFDPQGSRKRMSGYFDRLFEIFDGIINERLQTRASSTKNKETNDVLDSLLNLVEENNNSEFGLGDIRHLILDLFFGGIDTTSASVEWTMAELLRNPEKLAKAKNELRGLLGKDWMEKAEEFDISNFPYLQAVVKESLRLHPPGPLVAPHKTESEINIVGFRVPKNAQVFINLWAMGRDPKVWPNPTTFMPERFLERDIDVRDFEFMPFGAGRRICPGLPLASRVVPLVLASLIYTFDWKLADGLKPEDVDMTEKFCFSLHKAKPLLVVPIQV</sequence>
<keyword evidence="2" id="KW-1185">Reference proteome</keyword>
<name>A0ACC1YV31_MELAZ</name>
<dbReference type="EMBL" id="CM051394">
    <property type="protein sequence ID" value="KAJ4727082.1"/>
    <property type="molecule type" value="Genomic_DNA"/>
</dbReference>
<accession>A0ACC1YV31</accession>
<comment type="caution">
    <text evidence="1">The sequence shown here is derived from an EMBL/GenBank/DDBJ whole genome shotgun (WGS) entry which is preliminary data.</text>
</comment>
<reference evidence="1 2" key="1">
    <citation type="journal article" date="2023" name="Science">
        <title>Complex scaffold remodeling in plant triterpene biosynthesis.</title>
        <authorList>
            <person name="De La Pena R."/>
            <person name="Hodgson H."/>
            <person name="Liu J.C."/>
            <person name="Stephenson M.J."/>
            <person name="Martin A.C."/>
            <person name="Owen C."/>
            <person name="Harkess A."/>
            <person name="Leebens-Mack J."/>
            <person name="Jimenez L.E."/>
            <person name="Osbourn A."/>
            <person name="Sattely E.S."/>
        </authorList>
    </citation>
    <scope>NUCLEOTIDE SEQUENCE [LARGE SCALE GENOMIC DNA]</scope>
    <source>
        <strain evidence="2">cv. JPN11</strain>
        <tissue evidence="1">Leaf</tissue>
    </source>
</reference>